<keyword evidence="3" id="KW-0969">Cilium</keyword>
<feature type="domain" description="Type III secretion system flagellar brake protein YcgR PilZN" evidence="2">
    <location>
        <begin position="4"/>
        <end position="89"/>
    </location>
</feature>
<evidence type="ECO:0000313" key="3">
    <source>
        <dbReference type="EMBL" id="MEC1179115.1"/>
    </source>
</evidence>
<evidence type="ECO:0000313" key="4">
    <source>
        <dbReference type="Proteomes" id="UP001344888"/>
    </source>
</evidence>
<dbReference type="Proteomes" id="UP001344888">
    <property type="component" value="Unassembled WGS sequence"/>
</dbReference>
<name>A0AAW9NNQ7_9BACL</name>
<reference evidence="3 4" key="1">
    <citation type="submission" date="2023-03" db="EMBL/GenBank/DDBJ databases">
        <title>Bacillus Genome Sequencing.</title>
        <authorList>
            <person name="Dunlap C."/>
        </authorList>
    </citation>
    <scope>NUCLEOTIDE SEQUENCE [LARGE SCALE GENOMIC DNA]</scope>
    <source>
        <strain evidence="3 4">B-59205</strain>
    </source>
</reference>
<dbReference type="Pfam" id="PF07238">
    <property type="entry name" value="PilZ"/>
    <property type="match status" value="1"/>
</dbReference>
<dbReference type="InterPro" id="IPR009926">
    <property type="entry name" value="T3SS_YcgR_PilZN"/>
</dbReference>
<accession>A0AAW9NNQ7</accession>
<evidence type="ECO:0000259" key="1">
    <source>
        <dbReference type="Pfam" id="PF07238"/>
    </source>
</evidence>
<keyword evidence="4" id="KW-1185">Reference proteome</keyword>
<dbReference type="SUPFAM" id="SSF141371">
    <property type="entry name" value="PilZ domain-like"/>
    <property type="match status" value="1"/>
</dbReference>
<gene>
    <name evidence="3" type="ORF">P9B03_11530</name>
</gene>
<dbReference type="EMBL" id="JARSFG010000016">
    <property type="protein sequence ID" value="MEC1179115.1"/>
    <property type="molecule type" value="Genomic_DNA"/>
</dbReference>
<comment type="caution">
    <text evidence="3">The sequence shown here is derived from an EMBL/GenBank/DDBJ whole genome shotgun (WGS) entry which is preliminary data.</text>
</comment>
<dbReference type="AlphaFoldDB" id="A0AAW9NNQ7"/>
<feature type="domain" description="PilZ" evidence="1">
    <location>
        <begin position="98"/>
        <end position="203"/>
    </location>
</feature>
<dbReference type="GO" id="GO:0035438">
    <property type="term" value="F:cyclic-di-GMP binding"/>
    <property type="evidence" value="ECO:0007669"/>
    <property type="project" value="InterPro"/>
</dbReference>
<proteinExistence type="predicted"/>
<dbReference type="InterPro" id="IPR009875">
    <property type="entry name" value="PilZ_domain"/>
</dbReference>
<dbReference type="RefSeq" id="WP_326123606.1">
    <property type="nucleotide sequence ID" value="NZ_JARSFG010000016.1"/>
</dbReference>
<keyword evidence="3" id="KW-0966">Cell projection</keyword>
<dbReference type="Pfam" id="PF12945">
    <property type="entry name" value="PilZNR"/>
    <property type="match status" value="1"/>
</dbReference>
<dbReference type="Gene3D" id="2.40.10.220">
    <property type="entry name" value="predicted glycosyltransferase like domains"/>
    <property type="match status" value="1"/>
</dbReference>
<evidence type="ECO:0000259" key="2">
    <source>
        <dbReference type="Pfam" id="PF12945"/>
    </source>
</evidence>
<keyword evidence="3" id="KW-0282">Flagellum</keyword>
<protein>
    <submittedName>
        <fullName evidence="3">Flagellar brake domain-containing protein</fullName>
    </submittedName>
</protein>
<sequence length="216" mass="25094">MELKIGTMLMLEPMYTESMEKFRCKVVEKENDIIYVDYPINDFTKKTAFLLDGTQLHAVFYTEGNSYSFTTKVMGRKNDRIPMVMLSSPPANEFTKIQRREFVRIETAIDVAIEYQGSCYQFIAQDISAGGLSVRLTELVKFKESDTVQLTIVLPFVNGEIKYVQTDARIVRIFKENERTIASIQLTDTDDVDKQQIVRLCFERQLLQRKKELNEL</sequence>
<organism evidence="3 4">
    <name type="scientific">Metasolibacillus meyeri</name>
    <dbReference type="NCBI Taxonomy" id="1071052"/>
    <lineage>
        <taxon>Bacteria</taxon>
        <taxon>Bacillati</taxon>
        <taxon>Bacillota</taxon>
        <taxon>Bacilli</taxon>
        <taxon>Bacillales</taxon>
        <taxon>Caryophanaceae</taxon>
        <taxon>Metasolibacillus</taxon>
    </lineage>
</organism>